<evidence type="ECO:0000256" key="1">
    <source>
        <dbReference type="ARBA" id="ARBA00001946"/>
    </source>
</evidence>
<dbReference type="GO" id="GO:0005524">
    <property type="term" value="F:ATP binding"/>
    <property type="evidence" value="ECO:0007669"/>
    <property type="project" value="UniProtKB-KW"/>
</dbReference>
<dbReference type="GO" id="GO:0016779">
    <property type="term" value="F:nucleotidyltransferase activity"/>
    <property type="evidence" value="ECO:0007669"/>
    <property type="project" value="UniProtKB-KW"/>
</dbReference>
<accession>K9P8P7</accession>
<dbReference type="KEGG" id="cgc:Cyagr_2379"/>
<feature type="domain" description="Polymerase nucleotidyl transferase" evidence="10">
    <location>
        <begin position="14"/>
        <end position="88"/>
    </location>
</feature>
<proteinExistence type="inferred from homology"/>
<keyword evidence="3 11" id="KW-0808">Transferase</keyword>
<dbReference type="STRING" id="292564.Cyagr_2379"/>
<keyword evidence="7" id="KW-0067">ATP-binding</keyword>
<keyword evidence="4" id="KW-0548">Nucleotidyltransferase</keyword>
<dbReference type="AlphaFoldDB" id="K9P8P7"/>
<dbReference type="PANTHER" id="PTHR33571">
    <property type="entry name" value="SSL8005 PROTEIN"/>
    <property type="match status" value="1"/>
</dbReference>
<dbReference type="InterPro" id="IPR052038">
    <property type="entry name" value="Type-VII_TA_antitoxin"/>
</dbReference>
<gene>
    <name evidence="11" type="ordered locus">Cyagr_2379</name>
</gene>
<dbReference type="eggNOG" id="COG1669">
    <property type="taxonomic scope" value="Bacteria"/>
</dbReference>
<dbReference type="Pfam" id="PF01909">
    <property type="entry name" value="NTP_transf_2"/>
    <property type="match status" value="1"/>
</dbReference>
<evidence type="ECO:0000256" key="9">
    <source>
        <dbReference type="ARBA" id="ARBA00038276"/>
    </source>
</evidence>
<dbReference type="Proteomes" id="UP000010388">
    <property type="component" value="Chromosome"/>
</dbReference>
<keyword evidence="6" id="KW-0547">Nucleotide-binding</keyword>
<evidence type="ECO:0000256" key="5">
    <source>
        <dbReference type="ARBA" id="ARBA00022723"/>
    </source>
</evidence>
<comment type="similarity">
    <text evidence="9">Belongs to the MntA antitoxin family.</text>
</comment>
<dbReference type="PANTHER" id="PTHR33571:SF12">
    <property type="entry name" value="BSL3053 PROTEIN"/>
    <property type="match status" value="1"/>
</dbReference>
<evidence type="ECO:0000256" key="3">
    <source>
        <dbReference type="ARBA" id="ARBA00022679"/>
    </source>
</evidence>
<evidence type="ECO:0000256" key="2">
    <source>
        <dbReference type="ARBA" id="ARBA00022649"/>
    </source>
</evidence>
<comment type="cofactor">
    <cofactor evidence="1">
        <name>Mg(2+)</name>
        <dbReference type="ChEBI" id="CHEBI:18420"/>
    </cofactor>
</comment>
<dbReference type="SUPFAM" id="SSF81301">
    <property type="entry name" value="Nucleotidyltransferase"/>
    <property type="match status" value="1"/>
</dbReference>
<dbReference type="GO" id="GO:0046872">
    <property type="term" value="F:metal ion binding"/>
    <property type="evidence" value="ECO:0007669"/>
    <property type="project" value="UniProtKB-KW"/>
</dbReference>
<sequence length="102" mass="11577">MSVPIDEKLEEIAAACQRYGIERLFVFGSALRDDFKPGESDIDLLVEFGPLEITKRFHVFLDAREAFRNIFQADVDLVMQGAVKNKIIANEIDRTKKLVYGA</sequence>
<evidence type="ECO:0000256" key="6">
    <source>
        <dbReference type="ARBA" id="ARBA00022741"/>
    </source>
</evidence>
<evidence type="ECO:0000313" key="11">
    <source>
        <dbReference type="EMBL" id="AFY29485.1"/>
    </source>
</evidence>
<dbReference type="InterPro" id="IPR002934">
    <property type="entry name" value="Polymerase_NTP_transf_dom"/>
</dbReference>
<evidence type="ECO:0000256" key="8">
    <source>
        <dbReference type="ARBA" id="ARBA00022842"/>
    </source>
</evidence>
<dbReference type="HOGENOM" id="CLU_130257_4_1_3"/>
<keyword evidence="5" id="KW-0479">Metal-binding</keyword>
<organism evidence="11 12">
    <name type="scientific">Cyanobium gracile (strain ATCC 27147 / PCC 6307)</name>
    <dbReference type="NCBI Taxonomy" id="292564"/>
    <lineage>
        <taxon>Bacteria</taxon>
        <taxon>Bacillati</taxon>
        <taxon>Cyanobacteriota</taxon>
        <taxon>Cyanophyceae</taxon>
        <taxon>Synechococcales</taxon>
        <taxon>Prochlorococcaceae</taxon>
        <taxon>Cyanobium</taxon>
    </lineage>
</organism>
<evidence type="ECO:0000256" key="7">
    <source>
        <dbReference type="ARBA" id="ARBA00022840"/>
    </source>
</evidence>
<keyword evidence="8" id="KW-0460">Magnesium</keyword>
<dbReference type="RefSeq" id="WP_015109925.1">
    <property type="nucleotide sequence ID" value="NC_019675.1"/>
</dbReference>
<evidence type="ECO:0000259" key="10">
    <source>
        <dbReference type="Pfam" id="PF01909"/>
    </source>
</evidence>
<dbReference type="CDD" id="cd05403">
    <property type="entry name" value="NT_KNTase_like"/>
    <property type="match status" value="1"/>
</dbReference>
<reference evidence="12" key="1">
    <citation type="journal article" date="2013" name="Proc. Natl. Acad. Sci. U.S.A.">
        <title>Improving the coverage of the cyanobacterial phylum using diversity-driven genome sequencing.</title>
        <authorList>
            <person name="Shih P.M."/>
            <person name="Wu D."/>
            <person name="Latifi A."/>
            <person name="Axen S.D."/>
            <person name="Fewer D.P."/>
            <person name="Talla E."/>
            <person name="Calteau A."/>
            <person name="Cai F."/>
            <person name="Tandeau de Marsac N."/>
            <person name="Rippka R."/>
            <person name="Herdman M."/>
            <person name="Sivonen K."/>
            <person name="Coursin T."/>
            <person name="Laurent T."/>
            <person name="Goodwin L."/>
            <person name="Nolan M."/>
            <person name="Davenport K.W."/>
            <person name="Han C.S."/>
            <person name="Rubin E.M."/>
            <person name="Eisen J.A."/>
            <person name="Woyke T."/>
            <person name="Gugger M."/>
            <person name="Kerfeld C.A."/>
        </authorList>
    </citation>
    <scope>NUCLEOTIDE SEQUENCE [LARGE SCALE GENOMIC DNA]</scope>
    <source>
        <strain evidence="12">ATCC 27147 / PCC 6307</strain>
    </source>
</reference>
<evidence type="ECO:0000256" key="4">
    <source>
        <dbReference type="ARBA" id="ARBA00022695"/>
    </source>
</evidence>
<dbReference type="InterPro" id="IPR043519">
    <property type="entry name" value="NT_sf"/>
</dbReference>
<dbReference type="EMBL" id="CP003495">
    <property type="protein sequence ID" value="AFY29485.1"/>
    <property type="molecule type" value="Genomic_DNA"/>
</dbReference>
<keyword evidence="2" id="KW-1277">Toxin-antitoxin system</keyword>
<dbReference type="OrthoDB" id="428157at2"/>
<protein>
    <submittedName>
        <fullName evidence="11">Putative nucleotidyltransferase</fullName>
    </submittedName>
</protein>
<evidence type="ECO:0000313" key="12">
    <source>
        <dbReference type="Proteomes" id="UP000010388"/>
    </source>
</evidence>
<name>K9P8P7_CYAGP</name>
<dbReference type="Gene3D" id="3.30.460.10">
    <property type="entry name" value="Beta Polymerase, domain 2"/>
    <property type="match status" value="1"/>
</dbReference>